<evidence type="ECO:0000313" key="3">
    <source>
        <dbReference type="Proteomes" id="UP000192448"/>
    </source>
</evidence>
<accession>A0A1X0AE01</accession>
<reference evidence="2 3" key="1">
    <citation type="submission" date="2017-02" db="EMBL/GenBank/DDBJ databases">
        <title>The new phylogeny of genus Mycobacterium.</title>
        <authorList>
            <person name="Tortoli E."/>
            <person name="Trovato A."/>
            <person name="Cirillo D.M."/>
        </authorList>
    </citation>
    <scope>NUCLEOTIDE SEQUENCE [LARGE SCALE GENOMIC DNA]</scope>
    <source>
        <strain evidence="2 3">RW6</strain>
    </source>
</reference>
<keyword evidence="3" id="KW-1185">Reference proteome</keyword>
<dbReference type="Proteomes" id="UP000192448">
    <property type="component" value="Unassembled WGS sequence"/>
</dbReference>
<dbReference type="STRING" id="1927124.BST13_28735"/>
<sequence length="312" mass="34608">MQTILGANGQIGTELARELHDRYTTDIRLVSRNPKRLHDTDELVTANLLHAKETDTAVAGSDIAYLTVGLPPDAKMWAEQLPVMMENTINACEKHGTKLVFFDNTYMYPMTSAPQTEDTPFTPAGSKARTRAQITTMLLKAIAGGRVEAVICRAPEFYGPGKTQSFTNALVFDAIEAGKKARVPLRADTLRTLIWTPDASHAMALIGNSPAAYGQTWHLPCDDDRVTYEGLLGIASDVWGRKIDYSVTPKGVFLVARLFNQGARELWELLPRYAVDNIFVSDKFKQAFPDFRVTTYHEGVAVIRGRSDDQLE</sequence>
<dbReference type="Pfam" id="PF01370">
    <property type="entry name" value="Epimerase"/>
    <property type="match status" value="1"/>
</dbReference>
<dbReference type="InterPro" id="IPR036291">
    <property type="entry name" value="NAD(P)-bd_dom_sf"/>
</dbReference>
<evidence type="ECO:0000259" key="1">
    <source>
        <dbReference type="Pfam" id="PF01370"/>
    </source>
</evidence>
<name>A0A1X0AE01_9MYCO</name>
<organism evidence="2 3">
    <name type="scientific">Mycobacterium aquaticum</name>
    <dbReference type="NCBI Taxonomy" id="1927124"/>
    <lineage>
        <taxon>Bacteria</taxon>
        <taxon>Bacillati</taxon>
        <taxon>Actinomycetota</taxon>
        <taxon>Actinomycetes</taxon>
        <taxon>Mycobacteriales</taxon>
        <taxon>Mycobacteriaceae</taxon>
        <taxon>Mycobacterium</taxon>
    </lineage>
</organism>
<dbReference type="SUPFAM" id="SSF51735">
    <property type="entry name" value="NAD(P)-binding Rossmann-fold domains"/>
    <property type="match status" value="1"/>
</dbReference>
<comment type="caution">
    <text evidence="2">The sequence shown here is derived from an EMBL/GenBank/DDBJ whole genome shotgun (WGS) entry which is preliminary data.</text>
</comment>
<dbReference type="InterPro" id="IPR001509">
    <property type="entry name" value="Epimerase_deHydtase"/>
</dbReference>
<protein>
    <submittedName>
        <fullName evidence="2">NAD-dependent epimerase</fullName>
    </submittedName>
</protein>
<dbReference type="EMBL" id="MVHF01000040">
    <property type="protein sequence ID" value="ORA28280.1"/>
    <property type="molecule type" value="Genomic_DNA"/>
</dbReference>
<proteinExistence type="predicted"/>
<evidence type="ECO:0000313" key="2">
    <source>
        <dbReference type="EMBL" id="ORA28280.1"/>
    </source>
</evidence>
<gene>
    <name evidence="2" type="ORF">BST13_28735</name>
</gene>
<dbReference type="RefSeq" id="WP_083168356.1">
    <property type="nucleotide sequence ID" value="NZ_MVHF01000040.1"/>
</dbReference>
<feature type="domain" description="NAD-dependent epimerase/dehydratase" evidence="1">
    <location>
        <begin position="4"/>
        <end position="211"/>
    </location>
</feature>
<dbReference type="OrthoDB" id="8205493at2"/>
<dbReference type="AlphaFoldDB" id="A0A1X0AE01"/>
<dbReference type="Gene3D" id="3.40.50.720">
    <property type="entry name" value="NAD(P)-binding Rossmann-like Domain"/>
    <property type="match status" value="1"/>
</dbReference>